<keyword evidence="6" id="KW-1133">Transmembrane helix</keyword>
<feature type="region of interest" description="Disordered" evidence="5">
    <location>
        <begin position="281"/>
        <end position="302"/>
    </location>
</feature>
<accession>A0ABV9TS25</accession>
<evidence type="ECO:0000259" key="7">
    <source>
        <dbReference type="PROSITE" id="PS50011"/>
    </source>
</evidence>
<dbReference type="Pfam" id="PF00069">
    <property type="entry name" value="Pkinase"/>
    <property type="match status" value="1"/>
</dbReference>
<evidence type="ECO:0000256" key="1">
    <source>
        <dbReference type="ARBA" id="ARBA00022679"/>
    </source>
</evidence>
<keyword evidence="3 8" id="KW-0418">Kinase</keyword>
<dbReference type="RefSeq" id="WP_378252048.1">
    <property type="nucleotide sequence ID" value="NZ_JBHSIT010000001.1"/>
</dbReference>
<evidence type="ECO:0000256" key="2">
    <source>
        <dbReference type="ARBA" id="ARBA00022741"/>
    </source>
</evidence>
<dbReference type="PANTHER" id="PTHR43289">
    <property type="entry name" value="MITOGEN-ACTIVATED PROTEIN KINASE KINASE KINASE 20-RELATED"/>
    <property type="match status" value="1"/>
</dbReference>
<evidence type="ECO:0000256" key="4">
    <source>
        <dbReference type="ARBA" id="ARBA00022840"/>
    </source>
</evidence>
<dbReference type="PROSITE" id="PS00108">
    <property type="entry name" value="PROTEIN_KINASE_ST"/>
    <property type="match status" value="1"/>
</dbReference>
<feature type="domain" description="Protein kinase" evidence="7">
    <location>
        <begin position="16"/>
        <end position="269"/>
    </location>
</feature>
<comment type="caution">
    <text evidence="8">The sequence shown here is derived from an EMBL/GenBank/DDBJ whole genome shotgun (WGS) entry which is preliminary data.</text>
</comment>
<dbReference type="CDD" id="cd14014">
    <property type="entry name" value="STKc_PknB_like"/>
    <property type="match status" value="1"/>
</dbReference>
<protein>
    <submittedName>
        <fullName evidence="8">Serine/threonine-protein kinase</fullName>
        <ecNumber evidence="8">2.7.11.1</ecNumber>
    </submittedName>
</protein>
<reference evidence="9" key="1">
    <citation type="journal article" date="2019" name="Int. J. Syst. Evol. Microbiol.">
        <title>The Global Catalogue of Microorganisms (GCM) 10K type strain sequencing project: providing services to taxonomists for standard genome sequencing and annotation.</title>
        <authorList>
            <consortium name="The Broad Institute Genomics Platform"/>
            <consortium name="The Broad Institute Genome Sequencing Center for Infectious Disease"/>
            <person name="Wu L."/>
            <person name="Ma J."/>
        </authorList>
    </citation>
    <scope>NUCLEOTIDE SEQUENCE [LARGE SCALE GENOMIC DNA]</scope>
    <source>
        <strain evidence="9">KLKA75</strain>
    </source>
</reference>
<sequence>MPAALRADDPDRLGRYELTGRLGAGGQGVVYAALAPDGRRVAVKLLRTGFGDDEEARGRFLRELDVAKRVRRFCTAAVLDADVTGDHPYIVSEYVDGPSLDEVVRAEGPRGGGALERLAVGTATALVAIHQAGVVHRDFKPQNVLLGPDGPRVIDFGIARFWEGATLVPSGVVGTPVYMAPEQLRGEWVGPATDVFAWAGTMVFASCGRPPFGDDTVPAVFGRVLGGEPDLGALTGTLRALASRCLAKDPAARPSSSEVLRSLLGDPDTADAELPAAAQQRVAEPEFGGDVPPWYTTRPSGKGGSRLPAVLSLVAAVVAVAAAGVVGGLLLASHGQRTPPAGGPTGARSALAPATAPASTPAPASPAPSSSSESPTEQTPSSAAPTATATPSPSAAAFSAQEAGTWSGQVLQSDGKVLPVTLTLPEGGTVGHVDYPAQRCSGDETLTGRTSGAMVLRENITAGADKCVPTGTLTLTPRQDGLYFDYYGVGRTRAWTVKGLLTRS</sequence>
<evidence type="ECO:0000256" key="6">
    <source>
        <dbReference type="SAM" id="Phobius"/>
    </source>
</evidence>
<dbReference type="GO" id="GO:0004674">
    <property type="term" value="F:protein serine/threonine kinase activity"/>
    <property type="evidence" value="ECO:0007669"/>
    <property type="project" value="UniProtKB-EC"/>
</dbReference>
<evidence type="ECO:0000313" key="9">
    <source>
        <dbReference type="Proteomes" id="UP001595872"/>
    </source>
</evidence>
<name>A0ABV9TS25_9ACTN</name>
<feature type="transmembrane region" description="Helical" evidence="6">
    <location>
        <begin position="309"/>
        <end position="332"/>
    </location>
</feature>
<keyword evidence="1 8" id="KW-0808">Transferase</keyword>
<keyword evidence="2" id="KW-0547">Nucleotide-binding</keyword>
<dbReference type="SUPFAM" id="SSF56112">
    <property type="entry name" value="Protein kinase-like (PK-like)"/>
    <property type="match status" value="1"/>
</dbReference>
<dbReference type="InterPro" id="IPR000719">
    <property type="entry name" value="Prot_kinase_dom"/>
</dbReference>
<dbReference type="Gene3D" id="3.30.200.20">
    <property type="entry name" value="Phosphorylase Kinase, domain 1"/>
    <property type="match status" value="1"/>
</dbReference>
<dbReference type="InterPro" id="IPR008271">
    <property type="entry name" value="Ser/Thr_kinase_AS"/>
</dbReference>
<dbReference type="InterPro" id="IPR011009">
    <property type="entry name" value="Kinase-like_dom_sf"/>
</dbReference>
<keyword evidence="4" id="KW-0067">ATP-binding</keyword>
<dbReference type="PANTHER" id="PTHR43289:SF34">
    <property type="entry name" value="SERINE_THREONINE-PROTEIN KINASE YBDM-RELATED"/>
    <property type="match status" value="1"/>
</dbReference>
<dbReference type="PROSITE" id="PS50011">
    <property type="entry name" value="PROTEIN_KINASE_DOM"/>
    <property type="match status" value="1"/>
</dbReference>
<evidence type="ECO:0000256" key="5">
    <source>
        <dbReference type="SAM" id="MobiDB-lite"/>
    </source>
</evidence>
<dbReference type="EMBL" id="JBHSIT010000001">
    <property type="protein sequence ID" value="MFC4906341.1"/>
    <property type="molecule type" value="Genomic_DNA"/>
</dbReference>
<feature type="compositionally biased region" description="Low complexity" evidence="5">
    <location>
        <begin position="347"/>
        <end position="401"/>
    </location>
</feature>
<keyword evidence="9" id="KW-1185">Reference proteome</keyword>
<organism evidence="8 9">
    <name type="scientific">Actinomadura gamaensis</name>
    <dbReference type="NCBI Taxonomy" id="1763541"/>
    <lineage>
        <taxon>Bacteria</taxon>
        <taxon>Bacillati</taxon>
        <taxon>Actinomycetota</taxon>
        <taxon>Actinomycetes</taxon>
        <taxon>Streptosporangiales</taxon>
        <taxon>Thermomonosporaceae</taxon>
        <taxon>Actinomadura</taxon>
    </lineage>
</organism>
<proteinExistence type="predicted"/>
<evidence type="ECO:0000313" key="8">
    <source>
        <dbReference type="EMBL" id="MFC4906341.1"/>
    </source>
</evidence>
<dbReference type="EC" id="2.7.11.1" evidence="8"/>
<dbReference type="Gene3D" id="1.10.510.10">
    <property type="entry name" value="Transferase(Phosphotransferase) domain 1"/>
    <property type="match status" value="1"/>
</dbReference>
<gene>
    <name evidence="8" type="ORF">ACFPCY_03340</name>
</gene>
<evidence type="ECO:0000256" key="3">
    <source>
        <dbReference type="ARBA" id="ARBA00022777"/>
    </source>
</evidence>
<dbReference type="Proteomes" id="UP001595872">
    <property type="component" value="Unassembled WGS sequence"/>
</dbReference>
<keyword evidence="6" id="KW-0472">Membrane</keyword>
<feature type="region of interest" description="Disordered" evidence="5">
    <location>
        <begin position="337"/>
        <end position="401"/>
    </location>
</feature>
<keyword evidence="6" id="KW-0812">Transmembrane</keyword>